<dbReference type="OrthoDB" id="10488864at2759"/>
<comment type="caution">
    <text evidence="2">The sequence shown here is derived from an EMBL/GenBank/DDBJ whole genome shotgun (WGS) entry which is preliminary data.</text>
</comment>
<evidence type="ECO:0000256" key="1">
    <source>
        <dbReference type="SAM" id="MobiDB-lite"/>
    </source>
</evidence>
<dbReference type="AlphaFoldDB" id="A0A5C7IQ52"/>
<proteinExistence type="predicted"/>
<gene>
    <name evidence="2" type="ORF">EZV62_006355</name>
</gene>
<accession>A0A5C7IQ52</accession>
<protein>
    <submittedName>
        <fullName evidence="2">Uncharacterized protein</fullName>
    </submittedName>
</protein>
<dbReference type="EMBL" id="VAHF01000002">
    <property type="protein sequence ID" value="TXG71420.1"/>
    <property type="molecule type" value="Genomic_DNA"/>
</dbReference>
<reference evidence="3" key="1">
    <citation type="journal article" date="2019" name="Gigascience">
        <title>De novo genome assembly of the endangered Acer yangbiense, a plant species with extremely small populations endemic to Yunnan Province, China.</title>
        <authorList>
            <person name="Yang J."/>
            <person name="Wariss H.M."/>
            <person name="Tao L."/>
            <person name="Zhang R."/>
            <person name="Yun Q."/>
            <person name="Hollingsworth P."/>
            <person name="Dao Z."/>
            <person name="Luo G."/>
            <person name="Guo H."/>
            <person name="Ma Y."/>
            <person name="Sun W."/>
        </authorList>
    </citation>
    <scope>NUCLEOTIDE SEQUENCE [LARGE SCALE GENOMIC DNA]</scope>
    <source>
        <strain evidence="3">cv. Malutang</strain>
    </source>
</reference>
<organism evidence="2 3">
    <name type="scientific">Acer yangbiense</name>
    <dbReference type="NCBI Taxonomy" id="1000413"/>
    <lineage>
        <taxon>Eukaryota</taxon>
        <taxon>Viridiplantae</taxon>
        <taxon>Streptophyta</taxon>
        <taxon>Embryophyta</taxon>
        <taxon>Tracheophyta</taxon>
        <taxon>Spermatophyta</taxon>
        <taxon>Magnoliopsida</taxon>
        <taxon>eudicotyledons</taxon>
        <taxon>Gunneridae</taxon>
        <taxon>Pentapetalae</taxon>
        <taxon>rosids</taxon>
        <taxon>malvids</taxon>
        <taxon>Sapindales</taxon>
        <taxon>Sapindaceae</taxon>
        <taxon>Hippocastanoideae</taxon>
        <taxon>Acereae</taxon>
        <taxon>Acer</taxon>
    </lineage>
</organism>
<evidence type="ECO:0000313" key="2">
    <source>
        <dbReference type="EMBL" id="TXG71420.1"/>
    </source>
</evidence>
<feature type="compositionally biased region" description="Basic and acidic residues" evidence="1">
    <location>
        <begin position="99"/>
        <end position="113"/>
    </location>
</feature>
<evidence type="ECO:0000313" key="3">
    <source>
        <dbReference type="Proteomes" id="UP000323000"/>
    </source>
</evidence>
<feature type="compositionally biased region" description="Basic and acidic residues" evidence="1">
    <location>
        <begin position="126"/>
        <end position="135"/>
    </location>
</feature>
<name>A0A5C7IQ52_9ROSI</name>
<dbReference type="Proteomes" id="UP000323000">
    <property type="component" value="Chromosome 2"/>
</dbReference>
<keyword evidence="3" id="KW-1185">Reference proteome</keyword>
<feature type="region of interest" description="Disordered" evidence="1">
    <location>
        <begin position="98"/>
        <end position="135"/>
    </location>
</feature>
<sequence>MRKRGISCRQTYRIFQIARNLLIVLWLRTRLQRSTADLLLLHHHHNLTFFKCVVCANATKNDSPFHDSRVSCFDENTSTIVKRMAVTTTKTDQAAIEANIKKKKEEEERESKKSTQPLPLPPPLPEKPELGDWERMRTMRTGCVLREA</sequence>